<comment type="caution">
    <text evidence="3">The sequence shown here is derived from an EMBL/GenBank/DDBJ whole genome shotgun (WGS) entry which is preliminary data.</text>
</comment>
<dbReference type="Proteomes" id="UP000722485">
    <property type="component" value="Unassembled WGS sequence"/>
</dbReference>
<gene>
    <name evidence="3" type="ORF">G7Z17_g9301</name>
</gene>
<sequence length="785" mass="88500">MRTSPPRRARFLTDRDDFIDRLATTDIPNTPRSWHRWKGFRPDHISVEQWLSENDKERRERDWWKDRTYRLLPNPLYALREPITEAAKPNDRRTATQAFLEVAEELGSEAITRQLTPQERLFYCQTQAGYDTFDLIASNYSPDAGPDTNLAPPPLHLIEHDHWRGKRPKGLRRLTWKKKLDKDEAKRDAWESEVWANLDNPKELIRQCASAHSRRYLCQAISHVHDLISNADEKTSAEKVFCDQYWKLSSFIYRAGSGTTDNEYESEVHDSDSEEDMTDDAETSALIEDPTNLVPGSDDNITGGVADGAGHGTDEEFLRAVDGDTLDEDLDEQMDAETTTAKGKAIQLPGNLINTNFSNPEKSIGGKAKRKAERELKSIYKDRVSDEEEEDESEDEVCDNELLKEKSYHGAIYRMRGEFQVYGLQFTIDQEPDSNNPLSVLYNHARGTLYGHYKELAERQGLPDGSVIPNSSEASVVRRVKVSLQGAKRAFLSGGYIENRRTSNHWTNKVPPHHEVLATRFTTAYGTVNPSISASISTLRLPHLSLICLPGEFTQLGVGAGSGFGSKNNADSIASNAASIAATVEREVKRLQSRITEVENRLGSESAKDEPQTFKAALKAAFEKLSGKISQNEDEFSEVLSKAADKIKDLCIQQKETTATFKKLEARVDESDQARTTARKFYPSELKQIVDHLMPKVKITIKEEISTVERPRVPMEDFEFNRPTASPTPTPTSSRLTFNRDTPKPSRQSETPSSKSTPKPMGAPPKGREAKFGKPMKRKSENKVH</sequence>
<feature type="region of interest" description="Disordered" evidence="2">
    <location>
        <begin position="714"/>
        <end position="785"/>
    </location>
</feature>
<accession>A0A9P5L899</accession>
<evidence type="ECO:0000256" key="1">
    <source>
        <dbReference type="SAM" id="Coils"/>
    </source>
</evidence>
<feature type="region of interest" description="Disordered" evidence="2">
    <location>
        <begin position="259"/>
        <end position="280"/>
    </location>
</feature>
<evidence type="ECO:0000313" key="4">
    <source>
        <dbReference type="Proteomes" id="UP000722485"/>
    </source>
</evidence>
<evidence type="ECO:0000256" key="2">
    <source>
        <dbReference type="SAM" id="MobiDB-lite"/>
    </source>
</evidence>
<feature type="compositionally biased region" description="Polar residues" evidence="2">
    <location>
        <begin position="352"/>
        <end position="361"/>
    </location>
</feature>
<dbReference type="OrthoDB" id="5105299at2759"/>
<reference evidence="3" key="1">
    <citation type="submission" date="2020-03" db="EMBL/GenBank/DDBJ databases">
        <title>Draft Genome Sequence of Cylindrodendrum hubeiense.</title>
        <authorList>
            <person name="Buettner E."/>
            <person name="Kellner H."/>
        </authorList>
    </citation>
    <scope>NUCLEOTIDE SEQUENCE</scope>
    <source>
        <strain evidence="3">IHI 201604</strain>
    </source>
</reference>
<feature type="compositionally biased region" description="Low complexity" evidence="2">
    <location>
        <begin position="723"/>
        <end position="734"/>
    </location>
</feature>
<name>A0A9P5L899_9HYPO</name>
<keyword evidence="4" id="KW-1185">Reference proteome</keyword>
<feature type="compositionally biased region" description="Low complexity" evidence="2">
    <location>
        <begin position="751"/>
        <end position="760"/>
    </location>
</feature>
<dbReference type="AlphaFoldDB" id="A0A9P5L899"/>
<protein>
    <submittedName>
        <fullName evidence="3">Uncharacterized protein</fullName>
    </submittedName>
</protein>
<feature type="compositionally biased region" description="Basic and acidic residues" evidence="2">
    <location>
        <begin position="766"/>
        <end position="785"/>
    </location>
</feature>
<feature type="coiled-coil region" evidence="1">
    <location>
        <begin position="581"/>
        <end position="608"/>
    </location>
</feature>
<feature type="compositionally biased region" description="Polar residues" evidence="2">
    <location>
        <begin position="735"/>
        <end position="750"/>
    </location>
</feature>
<proteinExistence type="predicted"/>
<organism evidence="3 4">
    <name type="scientific">Cylindrodendrum hubeiense</name>
    <dbReference type="NCBI Taxonomy" id="595255"/>
    <lineage>
        <taxon>Eukaryota</taxon>
        <taxon>Fungi</taxon>
        <taxon>Dikarya</taxon>
        <taxon>Ascomycota</taxon>
        <taxon>Pezizomycotina</taxon>
        <taxon>Sordariomycetes</taxon>
        <taxon>Hypocreomycetidae</taxon>
        <taxon>Hypocreales</taxon>
        <taxon>Nectriaceae</taxon>
        <taxon>Cylindrodendrum</taxon>
    </lineage>
</organism>
<feature type="region of interest" description="Disordered" evidence="2">
    <location>
        <begin position="352"/>
        <end position="371"/>
    </location>
</feature>
<dbReference type="EMBL" id="JAANBB010000262">
    <property type="protein sequence ID" value="KAF7545264.1"/>
    <property type="molecule type" value="Genomic_DNA"/>
</dbReference>
<evidence type="ECO:0000313" key="3">
    <source>
        <dbReference type="EMBL" id="KAF7545264.1"/>
    </source>
</evidence>
<keyword evidence="1" id="KW-0175">Coiled coil</keyword>